<feature type="region of interest" description="Disordered" evidence="1">
    <location>
        <begin position="1"/>
        <end position="96"/>
    </location>
</feature>
<gene>
    <name evidence="2" type="ORF">ALT_0669</name>
</gene>
<proteinExistence type="predicted"/>
<evidence type="ECO:0000313" key="3">
    <source>
        <dbReference type="Proteomes" id="UP000051487"/>
    </source>
</evidence>
<feature type="compositionally biased region" description="Acidic residues" evidence="1">
    <location>
        <begin position="81"/>
        <end position="96"/>
    </location>
</feature>
<dbReference type="AlphaFoldDB" id="A0AAN4T6X6"/>
<feature type="compositionally biased region" description="Basic and acidic residues" evidence="1">
    <location>
        <begin position="9"/>
        <end position="19"/>
    </location>
</feature>
<protein>
    <submittedName>
        <fullName evidence="2">Uncharacterized protein</fullName>
    </submittedName>
</protein>
<evidence type="ECO:0000313" key="2">
    <source>
        <dbReference type="EMBL" id="GAQ03348.1"/>
    </source>
</evidence>
<accession>A0AAN4T6X6</accession>
<dbReference type="EMBL" id="BCLY01000001">
    <property type="protein sequence ID" value="GAQ03348.1"/>
    <property type="molecule type" value="Genomic_DNA"/>
</dbReference>
<evidence type="ECO:0000256" key="1">
    <source>
        <dbReference type="SAM" id="MobiDB-lite"/>
    </source>
</evidence>
<name>A0AAN4T6X6_ASPLE</name>
<comment type="caution">
    <text evidence="2">The sequence shown here is derived from an EMBL/GenBank/DDBJ whole genome shotgun (WGS) entry which is preliminary data.</text>
</comment>
<feature type="compositionally biased region" description="Polar residues" evidence="1">
    <location>
        <begin position="47"/>
        <end position="56"/>
    </location>
</feature>
<reference evidence="2 3" key="1">
    <citation type="submission" date="2015-11" db="EMBL/GenBank/DDBJ databases">
        <title>Aspergillus lentulus strain IFM 54703T.</title>
        <authorList>
            <person name="Kusuya Y."/>
            <person name="Sakai K."/>
            <person name="Kamei K."/>
            <person name="Takahashi H."/>
            <person name="Yaguchi T."/>
        </authorList>
    </citation>
    <scope>NUCLEOTIDE SEQUENCE [LARGE SCALE GENOMIC DNA]</scope>
    <source>
        <strain evidence="2 3">IFM 54703</strain>
    </source>
</reference>
<sequence>MSYRSPTVETHHSQTEQHYRRPVQIGQATRSNRRNGGGTALRLVSPLLTTTPSSQVGKFDRAHTNEEVLGPAPESGTIPVEEMDDYDDDESDYGSG</sequence>
<organism evidence="2 3">
    <name type="scientific">Aspergillus lentulus</name>
    <dbReference type="NCBI Taxonomy" id="293939"/>
    <lineage>
        <taxon>Eukaryota</taxon>
        <taxon>Fungi</taxon>
        <taxon>Dikarya</taxon>
        <taxon>Ascomycota</taxon>
        <taxon>Pezizomycotina</taxon>
        <taxon>Eurotiomycetes</taxon>
        <taxon>Eurotiomycetidae</taxon>
        <taxon>Eurotiales</taxon>
        <taxon>Aspergillaceae</taxon>
        <taxon>Aspergillus</taxon>
        <taxon>Aspergillus subgen. Fumigati</taxon>
    </lineage>
</organism>
<dbReference type="Proteomes" id="UP000051487">
    <property type="component" value="Unassembled WGS sequence"/>
</dbReference>